<dbReference type="AlphaFoldDB" id="A0A835U5Q5"/>
<dbReference type="InterPro" id="IPR001650">
    <property type="entry name" value="Helicase_C-like"/>
</dbReference>
<evidence type="ECO:0000259" key="8">
    <source>
        <dbReference type="PROSITE" id="PS51192"/>
    </source>
</evidence>
<evidence type="ECO:0000256" key="6">
    <source>
        <dbReference type="ARBA" id="ARBA00023242"/>
    </source>
</evidence>
<dbReference type="InterPro" id="IPR044567">
    <property type="entry name" value="CLSY/DRD1"/>
</dbReference>
<dbReference type="Pfam" id="PF00271">
    <property type="entry name" value="Helicase_C"/>
    <property type="match status" value="1"/>
</dbReference>
<dbReference type="GO" id="GO:0005634">
    <property type="term" value="C:nucleus"/>
    <property type="evidence" value="ECO:0007669"/>
    <property type="project" value="UniProtKB-SubCell"/>
</dbReference>
<proteinExistence type="predicted"/>
<dbReference type="Gene3D" id="3.40.50.300">
    <property type="entry name" value="P-loop containing nucleotide triphosphate hydrolases"/>
    <property type="match status" value="1"/>
</dbReference>
<dbReference type="Proteomes" id="UP000639772">
    <property type="component" value="Unassembled WGS sequence"/>
</dbReference>
<name>A0A835U5Q5_VANPL</name>
<dbReference type="InterPro" id="IPR038718">
    <property type="entry name" value="SNF2-like_sf"/>
</dbReference>
<keyword evidence="7" id="KW-0175">Coiled coil</keyword>
<dbReference type="PANTHER" id="PTHR45821:SF1">
    <property type="entry name" value="ATP-DEPENDENT HELICASE FAMILY PROTEIN-RELATED"/>
    <property type="match status" value="1"/>
</dbReference>
<organism evidence="10 11">
    <name type="scientific">Vanilla planifolia</name>
    <name type="common">Vanilla</name>
    <dbReference type="NCBI Taxonomy" id="51239"/>
    <lineage>
        <taxon>Eukaryota</taxon>
        <taxon>Viridiplantae</taxon>
        <taxon>Streptophyta</taxon>
        <taxon>Embryophyta</taxon>
        <taxon>Tracheophyta</taxon>
        <taxon>Spermatophyta</taxon>
        <taxon>Magnoliopsida</taxon>
        <taxon>Liliopsida</taxon>
        <taxon>Asparagales</taxon>
        <taxon>Orchidaceae</taxon>
        <taxon>Vanilloideae</taxon>
        <taxon>Vanilleae</taxon>
        <taxon>Vanilla</taxon>
    </lineage>
</organism>
<keyword evidence="2" id="KW-0547">Nucleotide-binding</keyword>
<evidence type="ECO:0000313" key="11">
    <source>
        <dbReference type="Proteomes" id="UP000639772"/>
    </source>
</evidence>
<dbReference type="InterPro" id="IPR049730">
    <property type="entry name" value="SNF2/RAD54-like_C"/>
</dbReference>
<evidence type="ECO:0000256" key="7">
    <source>
        <dbReference type="SAM" id="Coils"/>
    </source>
</evidence>
<evidence type="ECO:0000256" key="4">
    <source>
        <dbReference type="ARBA" id="ARBA00022806"/>
    </source>
</evidence>
<comment type="caution">
    <text evidence="10">The sequence shown here is derived from an EMBL/GenBank/DDBJ whole genome shotgun (WGS) entry which is preliminary data.</text>
</comment>
<evidence type="ECO:0000256" key="1">
    <source>
        <dbReference type="ARBA" id="ARBA00004123"/>
    </source>
</evidence>
<dbReference type="OrthoDB" id="9900844at2759"/>
<dbReference type="GO" id="GO:0016787">
    <property type="term" value="F:hydrolase activity"/>
    <property type="evidence" value="ECO:0007669"/>
    <property type="project" value="UniProtKB-KW"/>
</dbReference>
<dbReference type="SMART" id="SM00487">
    <property type="entry name" value="DEXDc"/>
    <property type="match status" value="1"/>
</dbReference>
<feature type="domain" description="Helicase C-terminal" evidence="9">
    <location>
        <begin position="730"/>
        <end position="895"/>
    </location>
</feature>
<sequence>MYPSSFKRMKFDHEIIDLFDPFGLARYIDELNEYEYGNTTKEFKELHALRMKFINLLPSFSVKPCSSSEPPSLQVPESASSQPSGLSKVIDVLQPGRNLLTKGVIKLDSDSDVDGSSSTSIQFSKGERQLHATVGLRQPLSIQYEKVSLKERTDVCINENPGKQLVRFRGLGPQISFADGVKKKTDLTDKKLQKEKKLKKEQKLEEKKIKEEKNLEEKKLEEEKAINITPATPIPLLSSEEHSQHLIQKHQDVATEVDSDGLEDLWNDMSLAIECSKDVPTSAPVEKEEECCHSFILKDDLGIVCQVCGVIQKSIETIFDFQWIKNTRETRHNPGSGTQKHGYVDEAVDGSNPTHRDEDAAVDLCIDPRHRKLMRPHQTEGFRFLVQNLMVEKPGGCILAHAPGSGKTFMLISFIQSFITQKPDKRPLVVLPKGIVPTWKREFQLWQLEDIPLFDFYSVKADHRSQQLDVLKSWEQTKSILFLGYKQFTNIVSSSTGDRIDAMCREKLLMVPGLVVLDEGHTPRNSNTALVHSLSRIQTPRKVVLSGTLFQNHVKEVFNILKLVRPKFMKEETSRNVMKRVLSSVEISPGRRPSKSGKESVFCDLVHETLQNDDNLRRKYSVINDLREMTHNVLHYYRGDFLDELPGLVDFTVFLRLTQRQKSDAGKLQKLDVFRGNSVGSAVYVHPNLKEVAESVGDGEKGDGLSEDRIDGIVGSLIVRDGVKTKFFLSVLSLSESASEKLLVYSQYILPLRFLERLTVRKKGWRIGKEIFMISGDSSSEEREWAMERFNNSADSRVLFGSIRACGEGISLVGASRILILDVHLNPSVTRQAIGRAFRPGQRKKVYAYRLVAADSPEEEHHNTSFKKEMISKLWFEWKEGCGRQETELREVDVSDSGDVFLESTALTEDIERLHTR</sequence>
<reference evidence="10 11" key="1">
    <citation type="journal article" date="2020" name="Nat. Food">
        <title>A phased Vanilla planifolia genome enables genetic improvement of flavour and production.</title>
        <authorList>
            <person name="Hasing T."/>
            <person name="Tang H."/>
            <person name="Brym M."/>
            <person name="Khazi F."/>
            <person name="Huang T."/>
            <person name="Chambers A.H."/>
        </authorList>
    </citation>
    <scope>NUCLEOTIDE SEQUENCE [LARGE SCALE GENOMIC DNA]</scope>
    <source>
        <tissue evidence="10">Leaf</tissue>
    </source>
</reference>
<dbReference type="GO" id="GO:0080188">
    <property type="term" value="P:gene silencing by siRNA-directed DNA methylation"/>
    <property type="evidence" value="ECO:0007669"/>
    <property type="project" value="InterPro"/>
</dbReference>
<comment type="subcellular location">
    <subcellularLocation>
        <location evidence="1">Nucleus</location>
    </subcellularLocation>
</comment>
<evidence type="ECO:0000256" key="3">
    <source>
        <dbReference type="ARBA" id="ARBA00022801"/>
    </source>
</evidence>
<dbReference type="PANTHER" id="PTHR45821">
    <property type="entry name" value="SNF2 DOMAIN-CONTAINING PROTEIN CLASSY 2-RELATED"/>
    <property type="match status" value="1"/>
</dbReference>
<dbReference type="GO" id="GO:0005524">
    <property type="term" value="F:ATP binding"/>
    <property type="evidence" value="ECO:0007669"/>
    <property type="project" value="UniProtKB-KW"/>
</dbReference>
<evidence type="ECO:0000256" key="2">
    <source>
        <dbReference type="ARBA" id="ARBA00022741"/>
    </source>
</evidence>
<evidence type="ECO:0000259" key="9">
    <source>
        <dbReference type="PROSITE" id="PS51194"/>
    </source>
</evidence>
<keyword evidence="5" id="KW-0067">ATP-binding</keyword>
<feature type="domain" description="Helicase ATP-binding" evidence="8">
    <location>
        <begin position="388"/>
        <end position="567"/>
    </location>
</feature>
<dbReference type="SUPFAM" id="SSF52540">
    <property type="entry name" value="P-loop containing nucleoside triphosphate hydrolases"/>
    <property type="match status" value="2"/>
</dbReference>
<protein>
    <submittedName>
        <fullName evidence="10">Uncharacterized protein</fullName>
    </submittedName>
</protein>
<dbReference type="PROSITE" id="PS51192">
    <property type="entry name" value="HELICASE_ATP_BIND_1"/>
    <property type="match status" value="1"/>
</dbReference>
<dbReference type="CDD" id="cd18793">
    <property type="entry name" value="SF2_C_SNF"/>
    <property type="match status" value="1"/>
</dbReference>
<accession>A0A835U5Q5</accession>
<feature type="coiled-coil region" evidence="7">
    <location>
        <begin position="187"/>
        <end position="226"/>
    </location>
</feature>
<evidence type="ECO:0000256" key="5">
    <source>
        <dbReference type="ARBA" id="ARBA00022840"/>
    </source>
</evidence>
<dbReference type="Gene3D" id="3.40.50.10810">
    <property type="entry name" value="Tandem AAA-ATPase domain"/>
    <property type="match status" value="1"/>
</dbReference>
<dbReference type="Pfam" id="PF00176">
    <property type="entry name" value="SNF2-rel_dom"/>
    <property type="match status" value="1"/>
</dbReference>
<dbReference type="InterPro" id="IPR027417">
    <property type="entry name" value="P-loop_NTPase"/>
</dbReference>
<keyword evidence="4" id="KW-0347">Helicase</keyword>
<evidence type="ECO:0000313" key="10">
    <source>
        <dbReference type="EMBL" id="KAG0449618.1"/>
    </source>
</evidence>
<dbReference type="SMART" id="SM00490">
    <property type="entry name" value="HELICc"/>
    <property type="match status" value="1"/>
</dbReference>
<dbReference type="InterPro" id="IPR000330">
    <property type="entry name" value="SNF2_N"/>
</dbReference>
<dbReference type="EMBL" id="JADCNM010000170">
    <property type="protein sequence ID" value="KAG0449618.1"/>
    <property type="molecule type" value="Genomic_DNA"/>
</dbReference>
<keyword evidence="6" id="KW-0539">Nucleus</keyword>
<dbReference type="InterPro" id="IPR014001">
    <property type="entry name" value="Helicase_ATP-bd"/>
</dbReference>
<dbReference type="PROSITE" id="PS51194">
    <property type="entry name" value="HELICASE_CTER"/>
    <property type="match status" value="1"/>
</dbReference>
<gene>
    <name evidence="10" type="ORF">HPP92_027203</name>
</gene>
<keyword evidence="3" id="KW-0378">Hydrolase</keyword>
<dbReference type="GO" id="GO:0004386">
    <property type="term" value="F:helicase activity"/>
    <property type="evidence" value="ECO:0007669"/>
    <property type="project" value="UniProtKB-KW"/>
</dbReference>